<name>A0A0H1BK47_9EURO</name>
<dbReference type="EMBL" id="LDEV01001299">
    <property type="protein sequence ID" value="KLJ11879.1"/>
    <property type="molecule type" value="Genomic_DNA"/>
</dbReference>
<gene>
    <name evidence="2" type="ORF">EMPG_12972</name>
</gene>
<accession>A0A0H1BK47</accession>
<protein>
    <submittedName>
        <fullName evidence="2">Uncharacterized protein</fullName>
    </submittedName>
</protein>
<dbReference type="OrthoDB" id="4188908at2759"/>
<evidence type="ECO:0000313" key="2">
    <source>
        <dbReference type="EMBL" id="KLJ11879.1"/>
    </source>
</evidence>
<keyword evidence="3" id="KW-1185">Reference proteome</keyword>
<organism evidence="2 3">
    <name type="scientific">Blastomyces silverae</name>
    <dbReference type="NCBI Taxonomy" id="2060906"/>
    <lineage>
        <taxon>Eukaryota</taxon>
        <taxon>Fungi</taxon>
        <taxon>Dikarya</taxon>
        <taxon>Ascomycota</taxon>
        <taxon>Pezizomycotina</taxon>
        <taxon>Eurotiomycetes</taxon>
        <taxon>Eurotiomycetidae</taxon>
        <taxon>Onygenales</taxon>
        <taxon>Ajellomycetaceae</taxon>
        <taxon>Blastomyces</taxon>
    </lineage>
</organism>
<evidence type="ECO:0000313" key="3">
    <source>
        <dbReference type="Proteomes" id="UP000053573"/>
    </source>
</evidence>
<feature type="compositionally biased region" description="Polar residues" evidence="1">
    <location>
        <begin position="68"/>
        <end position="102"/>
    </location>
</feature>
<feature type="region of interest" description="Disordered" evidence="1">
    <location>
        <begin position="68"/>
        <end position="105"/>
    </location>
</feature>
<comment type="caution">
    <text evidence="2">The sequence shown here is derived from an EMBL/GenBank/DDBJ whole genome shotgun (WGS) entry which is preliminary data.</text>
</comment>
<evidence type="ECO:0000256" key="1">
    <source>
        <dbReference type="SAM" id="MobiDB-lite"/>
    </source>
</evidence>
<dbReference type="STRING" id="2060906.A0A0H1BK47"/>
<dbReference type="AlphaFoldDB" id="A0A0H1BK47"/>
<dbReference type="Proteomes" id="UP000053573">
    <property type="component" value="Unassembled WGS sequence"/>
</dbReference>
<sequence>MSGHFHLDISPLDPLLPMLISSREAWDLFHSEQSVATARTPGIARPTTPISLSSIQQARHLSSVFQSHPSSASDFIPPENQSHATSTSNDQQPQTSQISSSEMMKELQSLRHQLRQLQVAGNRRSQAKECLLTLHFGIFAAGNLVRVYPLHLTSLQVELAIPAMNQVQRSSNGRALTQSQILSAAGNRAVTGDNSPTKATSSVTNASVVANCLSSDAHFVMLRSPEALQGMPTKLRGGVDENRNSLKRERPNIPSCQYKFLHIRGERLKVHIGGADVLLLQIYFGPFLGCGLIPSAEDQPEGSCQAFPDHTPNTGLMDPKIDVDKYIKGE</sequence>
<reference evidence="3" key="1">
    <citation type="journal article" date="2015" name="PLoS Genet.">
        <title>The dynamic genome and transcriptome of the human fungal pathogen Blastomyces and close relative Emmonsia.</title>
        <authorList>
            <person name="Munoz J.F."/>
            <person name="Gauthier G.M."/>
            <person name="Desjardins C.A."/>
            <person name="Gallo J.E."/>
            <person name="Holder J."/>
            <person name="Sullivan T.D."/>
            <person name="Marty A.J."/>
            <person name="Carmen J.C."/>
            <person name="Chen Z."/>
            <person name="Ding L."/>
            <person name="Gujja S."/>
            <person name="Magrini V."/>
            <person name="Misas E."/>
            <person name="Mitreva M."/>
            <person name="Priest M."/>
            <person name="Saif S."/>
            <person name="Whiston E.A."/>
            <person name="Young S."/>
            <person name="Zeng Q."/>
            <person name="Goldman W.E."/>
            <person name="Mardis E.R."/>
            <person name="Taylor J.W."/>
            <person name="McEwen J.G."/>
            <person name="Clay O.K."/>
            <person name="Klein B.S."/>
            <person name="Cuomo C.A."/>
        </authorList>
    </citation>
    <scope>NUCLEOTIDE SEQUENCE [LARGE SCALE GENOMIC DNA]</scope>
    <source>
        <strain evidence="3">UAMH 139</strain>
    </source>
</reference>
<proteinExistence type="predicted"/>